<dbReference type="SMART" id="SM00181">
    <property type="entry name" value="EGF"/>
    <property type="match status" value="3"/>
</dbReference>
<keyword evidence="11" id="KW-0067">ATP-binding</keyword>
<keyword evidence="3 19" id="KW-0245">EGF-like domain</keyword>
<evidence type="ECO:0000256" key="1">
    <source>
        <dbReference type="ARBA" id="ARBA00004479"/>
    </source>
</evidence>
<dbReference type="PROSITE" id="PS00010">
    <property type="entry name" value="ASX_HYDROXYL"/>
    <property type="match status" value="1"/>
</dbReference>
<evidence type="ECO:0000256" key="18">
    <source>
        <dbReference type="ARBA" id="ARBA00058961"/>
    </source>
</evidence>
<dbReference type="PANTHER" id="PTHR27005">
    <property type="entry name" value="WALL-ASSOCIATED RECEPTOR KINASE-LIKE 21"/>
    <property type="match status" value="1"/>
</dbReference>
<dbReference type="GO" id="GO:0004674">
    <property type="term" value="F:protein serine/threonine kinase activity"/>
    <property type="evidence" value="ECO:0007669"/>
    <property type="project" value="UniProtKB-KW"/>
</dbReference>
<feature type="chain" id="PRO_5044872913" evidence="21">
    <location>
        <begin position="22"/>
        <end position="1055"/>
    </location>
</feature>
<dbReference type="InterPro" id="IPR000742">
    <property type="entry name" value="EGF"/>
</dbReference>
<sequence>MSPLQLIISIFLLLPPSLLLSAALHSQPGCLDRCGGLLIPYPFGVGPKCSLNTYFDVNCDSSTDPPQAYLSLMNKEVIEFNQSYIRLRNPYMISACYDDLSTDNQHSMAVNLSGTPYMLWYGNVLTVIGCDDMVLRSNGSSVLGGCSAFCADKNDTGFGDCNFNGCCHQELYGTSFLEAELIDLSGRSQRKKLFPCSYAFIQEETNLNETVFSYPLYYLNSSTALVNDDWASATRPPVVRLDWLIIGAENCSRAKNSSTYACLDQRSVCVDYTSNYNYYGVGGYTCNCAQGYEGNPYLSGGCQTISFSSSIAKRGCMDQCGEVSIPFPFGVGPNCFLEPSFEVVCNAHTNPAKPYLRLLNTEIVELNSSKIIVNYMNLSSNCYNSSESYYQVERSLTIDLLKTQYRLSDDNWITTIGCNVMAVGVIGEDKRSSIRSSCAAICSDSQQIYNDGSVGIECEYGPTSYAGEGCCRVPIPRGTTYLESNMTNLNERWTSVNISCSYAFIAYFKRMNAYGRYSSGFSLANNSNGIKLIDQPSMALDWRIGAMNCKEAQQDLANFVCEDNSDCVDFDATLGGYLCNCSKGYRGNPYLNPGCQDIDECADNATNTCVSNSICENGPGTFHCSCPKGYSGDGKKDGTGCIPQPPSKTKMIIFTGIGSGLGFLLLISLFFWLYKLLRKRKEKMVKDKFFKRNGGLLLQQQTNEGALGKTKVFPAKELEVATDNFNESRIIGQGGQGTVYKGMLHDGRIVAIKKSKLVEVNQLEQFINEVVILSQINHRNVVKLLGCCLETEVPLLIYEFMPNGTLFSLIHDPSSEFPCTWNMRLKIAADIAGALAYLHSASSVPIYHRDIKSSNILLDEKYVVKVSDFGTSRSVATDQTHLTTLVKGTFGYLDPEYFLSSQFTEKSDVYSFGVVLVELLTGQRPISLDRTEEERGLATRFLACMEGECMDTILDPQVREHGRREEVSLVAKLAQRCLNLKGRMRPTMKEVATELESFRMSEMSSGVNVESEDVRSFEDMPTMISDIEYTWTNSYKNASASSSDTHQLVLFESAS</sequence>
<feature type="transmembrane region" description="Helical" evidence="20">
    <location>
        <begin position="651"/>
        <end position="674"/>
    </location>
</feature>
<feature type="domain" description="Protein kinase" evidence="22">
    <location>
        <begin position="725"/>
        <end position="999"/>
    </location>
</feature>
<dbReference type="Gene3D" id="2.90.20.10">
    <property type="entry name" value="Plasmodium vivax P25 domain"/>
    <property type="match status" value="1"/>
</dbReference>
<dbReference type="InterPro" id="IPR025287">
    <property type="entry name" value="WAK_GUB"/>
</dbReference>
<keyword evidence="8" id="KW-0677">Repeat</keyword>
<dbReference type="GO" id="GO:0005524">
    <property type="term" value="F:ATP binding"/>
    <property type="evidence" value="ECO:0007669"/>
    <property type="project" value="UniProtKB-KW"/>
</dbReference>
<dbReference type="Gene3D" id="3.30.200.20">
    <property type="entry name" value="Phosphorylase Kinase, domain 1"/>
    <property type="match status" value="1"/>
</dbReference>
<organism evidence="24 25">
    <name type="scientific">Salvia divinorum</name>
    <name type="common">Maria pastora</name>
    <name type="synonym">Diviner's sage</name>
    <dbReference type="NCBI Taxonomy" id="28513"/>
    <lineage>
        <taxon>Eukaryota</taxon>
        <taxon>Viridiplantae</taxon>
        <taxon>Streptophyta</taxon>
        <taxon>Embryophyta</taxon>
        <taxon>Tracheophyta</taxon>
        <taxon>Spermatophyta</taxon>
        <taxon>Magnoliopsida</taxon>
        <taxon>eudicotyledons</taxon>
        <taxon>Gunneridae</taxon>
        <taxon>Pentapetalae</taxon>
        <taxon>asterids</taxon>
        <taxon>lamiids</taxon>
        <taxon>Lamiales</taxon>
        <taxon>Lamiaceae</taxon>
        <taxon>Nepetoideae</taxon>
        <taxon>Mentheae</taxon>
        <taxon>Salviinae</taxon>
        <taxon>Salvia</taxon>
        <taxon>Salvia subgen. Calosphace</taxon>
    </lineage>
</organism>
<name>A0ABD1IIE6_SALDI</name>
<evidence type="ECO:0000256" key="8">
    <source>
        <dbReference type="ARBA" id="ARBA00022737"/>
    </source>
</evidence>
<keyword evidence="7 21" id="KW-0732">Signal</keyword>
<evidence type="ECO:0000256" key="13">
    <source>
        <dbReference type="ARBA" id="ARBA00023136"/>
    </source>
</evidence>
<evidence type="ECO:0000256" key="3">
    <source>
        <dbReference type="ARBA" id="ARBA00022536"/>
    </source>
</evidence>
<keyword evidence="12 20" id="KW-1133">Transmembrane helix</keyword>
<keyword evidence="6 20" id="KW-0812">Transmembrane</keyword>
<keyword evidence="2 24" id="KW-0723">Serine/threonine-protein kinase</keyword>
<dbReference type="InterPro" id="IPR011009">
    <property type="entry name" value="Kinase-like_dom_sf"/>
</dbReference>
<accession>A0ABD1IIE6</accession>
<keyword evidence="25" id="KW-1185">Reference proteome</keyword>
<feature type="signal peptide" evidence="21">
    <location>
        <begin position="1"/>
        <end position="21"/>
    </location>
</feature>
<keyword evidence="15" id="KW-0325">Glycoprotein</keyword>
<evidence type="ECO:0000259" key="22">
    <source>
        <dbReference type="PROSITE" id="PS50011"/>
    </source>
</evidence>
<dbReference type="SUPFAM" id="SSF57196">
    <property type="entry name" value="EGF/Laminin"/>
    <property type="match status" value="1"/>
</dbReference>
<protein>
    <submittedName>
        <fullName evidence="24">Non-specific serine/threonine protein kinase</fullName>
        <ecNumber evidence="24">2.7.11.1</ecNumber>
    </submittedName>
</protein>
<evidence type="ECO:0000256" key="15">
    <source>
        <dbReference type="ARBA" id="ARBA00023180"/>
    </source>
</evidence>
<dbReference type="Pfam" id="PF07645">
    <property type="entry name" value="EGF_CA"/>
    <property type="match status" value="1"/>
</dbReference>
<dbReference type="SMART" id="SM00220">
    <property type="entry name" value="S_TKc"/>
    <property type="match status" value="1"/>
</dbReference>
<dbReference type="PANTHER" id="PTHR27005:SF515">
    <property type="entry name" value="WALL-ASSOCIATED RECEPTOR KINASE-LIKE 10-RELATED"/>
    <property type="match status" value="1"/>
</dbReference>
<dbReference type="CDD" id="cd00054">
    <property type="entry name" value="EGF_CA"/>
    <property type="match status" value="1"/>
</dbReference>
<evidence type="ECO:0000256" key="2">
    <source>
        <dbReference type="ARBA" id="ARBA00022527"/>
    </source>
</evidence>
<dbReference type="PROSITE" id="PS01187">
    <property type="entry name" value="EGF_CA"/>
    <property type="match status" value="1"/>
</dbReference>
<dbReference type="InterPro" id="IPR045274">
    <property type="entry name" value="WAK-like"/>
</dbReference>
<dbReference type="EMBL" id="JBEAFC010000002">
    <property type="protein sequence ID" value="KAL1568205.1"/>
    <property type="molecule type" value="Genomic_DNA"/>
</dbReference>
<keyword evidence="5 24" id="KW-0808">Transferase</keyword>
<evidence type="ECO:0000256" key="9">
    <source>
        <dbReference type="ARBA" id="ARBA00022741"/>
    </source>
</evidence>
<dbReference type="GO" id="GO:0016020">
    <property type="term" value="C:membrane"/>
    <property type="evidence" value="ECO:0007669"/>
    <property type="project" value="UniProtKB-SubCell"/>
</dbReference>
<comment type="subcellular location">
    <subcellularLocation>
        <location evidence="1">Membrane</location>
        <topology evidence="1">Single-pass type I membrane protein</topology>
    </subcellularLocation>
</comment>
<dbReference type="CDD" id="cd14066">
    <property type="entry name" value="STKc_IRAK"/>
    <property type="match status" value="1"/>
</dbReference>
<gene>
    <name evidence="24" type="ORF">AAHA92_03604</name>
</gene>
<evidence type="ECO:0000256" key="17">
    <source>
        <dbReference type="ARBA" id="ARBA00047951"/>
    </source>
</evidence>
<evidence type="ECO:0000256" key="6">
    <source>
        <dbReference type="ARBA" id="ARBA00022692"/>
    </source>
</evidence>
<keyword evidence="14" id="KW-1015">Disulfide bond</keyword>
<dbReference type="CDD" id="cd12087">
    <property type="entry name" value="TM_EGFR-like"/>
    <property type="match status" value="1"/>
</dbReference>
<keyword evidence="9" id="KW-0547">Nucleotide-binding</keyword>
<keyword evidence="13 20" id="KW-0472">Membrane</keyword>
<evidence type="ECO:0000256" key="21">
    <source>
        <dbReference type="SAM" id="SignalP"/>
    </source>
</evidence>
<dbReference type="Pfam" id="PF13947">
    <property type="entry name" value="GUB_WAK_bind"/>
    <property type="match status" value="1"/>
</dbReference>
<evidence type="ECO:0000313" key="24">
    <source>
        <dbReference type="EMBL" id="KAL1568205.1"/>
    </source>
</evidence>
<dbReference type="FunFam" id="3.30.200.20:FF:000043">
    <property type="entry name" value="Wall-associated receptor kinase 2"/>
    <property type="match status" value="1"/>
</dbReference>
<evidence type="ECO:0000256" key="12">
    <source>
        <dbReference type="ARBA" id="ARBA00022989"/>
    </source>
</evidence>
<reference evidence="24 25" key="1">
    <citation type="submission" date="2024-06" db="EMBL/GenBank/DDBJ databases">
        <title>A chromosome level genome sequence of Diviner's sage (Salvia divinorum).</title>
        <authorList>
            <person name="Ford S.A."/>
            <person name="Ro D.-K."/>
            <person name="Ness R.W."/>
            <person name="Phillips M.A."/>
        </authorList>
    </citation>
    <scope>NUCLEOTIDE SEQUENCE [LARGE SCALE GENOMIC DNA]</scope>
    <source>
        <strain evidence="24">SAF-2024a</strain>
        <tissue evidence="24">Leaf</tissue>
    </source>
</reference>
<dbReference type="EC" id="2.7.11.1" evidence="24"/>
<proteinExistence type="predicted"/>
<dbReference type="InterPro" id="IPR049883">
    <property type="entry name" value="NOTCH1_EGF-like"/>
</dbReference>
<evidence type="ECO:0000256" key="11">
    <source>
        <dbReference type="ARBA" id="ARBA00022840"/>
    </source>
</evidence>
<keyword evidence="10 24" id="KW-0418">Kinase</keyword>
<comment type="catalytic activity">
    <reaction evidence="16">
        <text>L-seryl-[protein] + ATP = O-phospho-L-seryl-[protein] + ADP + H(+)</text>
        <dbReference type="Rhea" id="RHEA:17989"/>
        <dbReference type="Rhea" id="RHEA-COMP:9863"/>
        <dbReference type="Rhea" id="RHEA-COMP:11604"/>
        <dbReference type="ChEBI" id="CHEBI:15378"/>
        <dbReference type="ChEBI" id="CHEBI:29999"/>
        <dbReference type="ChEBI" id="CHEBI:30616"/>
        <dbReference type="ChEBI" id="CHEBI:83421"/>
        <dbReference type="ChEBI" id="CHEBI:456216"/>
    </reaction>
</comment>
<keyword evidence="4" id="KW-0597">Phosphoprotein</keyword>
<feature type="domain" description="EGF-like" evidence="23">
    <location>
        <begin position="597"/>
        <end position="633"/>
    </location>
</feature>
<evidence type="ECO:0000259" key="23">
    <source>
        <dbReference type="PROSITE" id="PS50026"/>
    </source>
</evidence>
<comment type="function">
    <text evidence="18">Serine/threonine-protein kinase that may function as a signaling receptor of extracellular matrix component. Binding to pectin may have significance in the control of cell expansion, morphogenesis and development.</text>
</comment>
<dbReference type="SMART" id="SM00179">
    <property type="entry name" value="EGF_CA"/>
    <property type="match status" value="1"/>
</dbReference>
<dbReference type="FunFam" id="1.10.510.10:FF:000084">
    <property type="entry name" value="Wall-associated receptor kinase 2"/>
    <property type="match status" value="1"/>
</dbReference>
<dbReference type="SUPFAM" id="SSF56112">
    <property type="entry name" value="Protein kinase-like (PK-like)"/>
    <property type="match status" value="1"/>
</dbReference>
<evidence type="ECO:0000256" key="4">
    <source>
        <dbReference type="ARBA" id="ARBA00022553"/>
    </source>
</evidence>
<comment type="caution">
    <text evidence="19">Lacks conserved residue(s) required for the propagation of feature annotation.</text>
</comment>
<dbReference type="PROSITE" id="PS00108">
    <property type="entry name" value="PROTEIN_KINASE_ST"/>
    <property type="match status" value="1"/>
</dbReference>
<dbReference type="PROSITE" id="PS50011">
    <property type="entry name" value="PROTEIN_KINASE_DOM"/>
    <property type="match status" value="1"/>
</dbReference>
<evidence type="ECO:0000256" key="16">
    <source>
        <dbReference type="ARBA" id="ARBA00047558"/>
    </source>
</evidence>
<evidence type="ECO:0000256" key="14">
    <source>
        <dbReference type="ARBA" id="ARBA00023157"/>
    </source>
</evidence>
<comment type="catalytic activity">
    <reaction evidence="17">
        <text>L-threonyl-[protein] + ATP = O-phospho-L-threonyl-[protein] + ADP + H(+)</text>
        <dbReference type="Rhea" id="RHEA:46608"/>
        <dbReference type="Rhea" id="RHEA-COMP:11060"/>
        <dbReference type="Rhea" id="RHEA-COMP:11605"/>
        <dbReference type="ChEBI" id="CHEBI:15378"/>
        <dbReference type="ChEBI" id="CHEBI:30013"/>
        <dbReference type="ChEBI" id="CHEBI:30616"/>
        <dbReference type="ChEBI" id="CHEBI:61977"/>
        <dbReference type="ChEBI" id="CHEBI:456216"/>
    </reaction>
</comment>
<dbReference type="Proteomes" id="UP001567538">
    <property type="component" value="Unassembled WGS sequence"/>
</dbReference>
<dbReference type="InterPro" id="IPR000719">
    <property type="entry name" value="Prot_kinase_dom"/>
</dbReference>
<dbReference type="Pfam" id="PF00069">
    <property type="entry name" value="Pkinase"/>
    <property type="match status" value="1"/>
</dbReference>
<evidence type="ECO:0000256" key="7">
    <source>
        <dbReference type="ARBA" id="ARBA00022729"/>
    </source>
</evidence>
<dbReference type="InterPro" id="IPR001881">
    <property type="entry name" value="EGF-like_Ca-bd_dom"/>
</dbReference>
<evidence type="ECO:0000256" key="10">
    <source>
        <dbReference type="ARBA" id="ARBA00022777"/>
    </source>
</evidence>
<evidence type="ECO:0000256" key="19">
    <source>
        <dbReference type="PROSITE-ProRule" id="PRU00076"/>
    </source>
</evidence>
<dbReference type="InterPro" id="IPR008271">
    <property type="entry name" value="Ser/Thr_kinase_AS"/>
</dbReference>
<dbReference type="AlphaFoldDB" id="A0ABD1IIE6"/>
<evidence type="ECO:0000256" key="5">
    <source>
        <dbReference type="ARBA" id="ARBA00022679"/>
    </source>
</evidence>
<evidence type="ECO:0000256" key="20">
    <source>
        <dbReference type="SAM" id="Phobius"/>
    </source>
</evidence>
<dbReference type="Gene3D" id="1.10.510.10">
    <property type="entry name" value="Transferase(Phosphotransferase) domain 1"/>
    <property type="match status" value="1"/>
</dbReference>
<dbReference type="FunFam" id="2.10.25.10:FF:000038">
    <property type="entry name" value="Fibrillin 2"/>
    <property type="match status" value="1"/>
</dbReference>
<comment type="caution">
    <text evidence="24">The sequence shown here is derived from an EMBL/GenBank/DDBJ whole genome shotgun (WGS) entry which is preliminary data.</text>
</comment>
<dbReference type="InterPro" id="IPR000152">
    <property type="entry name" value="EGF-type_Asp/Asn_hydroxyl_site"/>
</dbReference>
<dbReference type="PROSITE" id="PS50026">
    <property type="entry name" value="EGF_3"/>
    <property type="match status" value="1"/>
</dbReference>
<evidence type="ECO:0000313" key="25">
    <source>
        <dbReference type="Proteomes" id="UP001567538"/>
    </source>
</evidence>
<dbReference type="InterPro" id="IPR018097">
    <property type="entry name" value="EGF_Ca-bd_CS"/>
</dbReference>